<feature type="compositionally biased region" description="Basic and acidic residues" evidence="1">
    <location>
        <begin position="523"/>
        <end position="534"/>
    </location>
</feature>
<protein>
    <recommendedName>
        <fullName evidence="6">Px domain containing protein</fullName>
    </recommendedName>
</protein>
<dbReference type="OrthoDB" id="2117459at2759"/>
<dbReference type="EMBL" id="AZGY01000020">
    <property type="protein sequence ID" value="KZZ90817.1"/>
    <property type="molecule type" value="Genomic_DNA"/>
</dbReference>
<feature type="domain" description="PX-associated" evidence="3">
    <location>
        <begin position="10"/>
        <end position="135"/>
    </location>
</feature>
<gene>
    <name evidence="4" type="ORF">AAL_07043</name>
</gene>
<evidence type="ECO:0008006" key="6">
    <source>
        <dbReference type="Google" id="ProtNLM"/>
    </source>
</evidence>
<dbReference type="Proteomes" id="UP000078544">
    <property type="component" value="Unassembled WGS sequence"/>
</dbReference>
<dbReference type="AlphaFoldDB" id="A0A167Y3K2"/>
<accession>A0A167Y3K2</accession>
<name>A0A167Y3K2_9HYPO</name>
<evidence type="ECO:0000256" key="1">
    <source>
        <dbReference type="SAM" id="MobiDB-lite"/>
    </source>
</evidence>
<dbReference type="Pfam" id="PF12828">
    <property type="entry name" value="PXB"/>
    <property type="match status" value="1"/>
</dbReference>
<organism evidence="4 5">
    <name type="scientific">Moelleriella libera RCEF 2490</name>
    <dbReference type="NCBI Taxonomy" id="1081109"/>
    <lineage>
        <taxon>Eukaryota</taxon>
        <taxon>Fungi</taxon>
        <taxon>Dikarya</taxon>
        <taxon>Ascomycota</taxon>
        <taxon>Pezizomycotina</taxon>
        <taxon>Sordariomycetes</taxon>
        <taxon>Hypocreomycetidae</taxon>
        <taxon>Hypocreales</taxon>
        <taxon>Clavicipitaceae</taxon>
        <taxon>Moelleriella</taxon>
    </lineage>
</organism>
<evidence type="ECO:0000313" key="4">
    <source>
        <dbReference type="EMBL" id="KZZ90817.1"/>
    </source>
</evidence>
<feature type="domain" description="PX" evidence="2">
    <location>
        <begin position="182"/>
        <end position="379"/>
    </location>
</feature>
<dbReference type="InterPro" id="IPR024554">
    <property type="entry name" value="LEC1-like_C"/>
</dbReference>
<evidence type="ECO:0000259" key="2">
    <source>
        <dbReference type="Pfam" id="PF12825"/>
    </source>
</evidence>
<feature type="region of interest" description="Disordered" evidence="1">
    <location>
        <begin position="515"/>
        <end position="534"/>
    </location>
</feature>
<evidence type="ECO:0000313" key="5">
    <source>
        <dbReference type="Proteomes" id="UP000078544"/>
    </source>
</evidence>
<sequence length="692" mass="75947">MAGQQEPTTLLSPDQKRALFDILSHHETYAEIASFKSPATIPNYGFPFKQGSTDDAAEEATALSAAPTMQMLLTRLVLPFPGMKDLPRDFWSVRVQTLLARLGEAELSESYDKGALGLRKTLATGSSSVLELLARGLLGGLEKRSDAAGHWKSTTYDDGKAADLEKAWSNVLQDLVYGDLIDQLFDHFVDFDDMETYSPMVEASVKHNIYHIASLIHRVFVLSPEGPYLLKLIESVHSLTPYKIIGQTLRIGNAATMINGMMRILLAKLSVTSVTNWLGLTANADDGMNLLQRIISLTLSWDASEFKKGAEKIAKTKNGPSEEMLAVIRQYIEKPRAEHDAVRLASEVNSLSIITSIFNASSPHLNKQLTDAQHAQCLEYYSARLSVRDRERITSACCRQTPDMLTQAVKDLVAAWEPLIRSVHTNVQLHVHFEDLQKFIEAFIKTSQAKKGSRSPLSTPREPTPPTVHDYVELLMSHRRLLYKYIHALGSKCPETWASIRAWAKDVIRGFRQRNSNSATNGEGEKKSELAPEHDELQSISSVLDKLFGGLNADMQASVLAAVGAHAKYLSALNDLSSAKMQRLITAASATSGTGSSDSLDRNAGGPGVYLSRWQALLDETVITPSEKSGATRHGRDVKHTTTMGKTGSGGKKLEVDEAAQKSEVEAPDVKVVVDALAPGFRRAVQQLVKTL</sequence>
<proteinExistence type="predicted"/>
<dbReference type="PANTHER" id="PTHR47185:SF2">
    <property type="entry name" value="FUNGAL PROTEIN"/>
    <property type="match status" value="1"/>
</dbReference>
<reference evidence="4 5" key="1">
    <citation type="journal article" date="2016" name="Genome Biol. Evol.">
        <title>Divergent and convergent evolution of fungal pathogenicity.</title>
        <authorList>
            <person name="Shang Y."/>
            <person name="Xiao G."/>
            <person name="Zheng P."/>
            <person name="Cen K."/>
            <person name="Zhan S."/>
            <person name="Wang C."/>
        </authorList>
    </citation>
    <scope>NUCLEOTIDE SEQUENCE [LARGE SCALE GENOMIC DNA]</scope>
    <source>
        <strain evidence="4 5">RCEF 2490</strain>
    </source>
</reference>
<dbReference type="STRING" id="1081109.A0A167Y3K2"/>
<comment type="caution">
    <text evidence="4">The sequence shown here is derived from an EMBL/GenBank/DDBJ whole genome shotgun (WGS) entry which is preliminary data.</text>
</comment>
<dbReference type="GO" id="GO:0035091">
    <property type="term" value="F:phosphatidylinositol binding"/>
    <property type="evidence" value="ECO:0007669"/>
    <property type="project" value="TreeGrafter"/>
</dbReference>
<feature type="domain" description="PX" evidence="2">
    <location>
        <begin position="387"/>
        <end position="511"/>
    </location>
</feature>
<dbReference type="Pfam" id="PF12825">
    <property type="entry name" value="DUF3818"/>
    <property type="match status" value="2"/>
</dbReference>
<evidence type="ECO:0000259" key="3">
    <source>
        <dbReference type="Pfam" id="PF12828"/>
    </source>
</evidence>
<dbReference type="InterPro" id="IPR047168">
    <property type="entry name" value="LEC1-like"/>
</dbReference>
<keyword evidence="5" id="KW-1185">Reference proteome</keyword>
<dbReference type="InterPro" id="IPR024555">
    <property type="entry name" value="PX-associated"/>
</dbReference>
<feature type="region of interest" description="Disordered" evidence="1">
    <location>
        <begin position="627"/>
        <end position="653"/>
    </location>
</feature>
<dbReference type="PANTHER" id="PTHR47185">
    <property type="entry name" value="PX DOMAIN-CONTAINING PROTEIN YPR097W"/>
    <property type="match status" value="1"/>
</dbReference>